<accession>A0ABQ3BAF0</accession>
<proteinExistence type="predicted"/>
<dbReference type="Proteomes" id="UP000619761">
    <property type="component" value="Unassembled WGS sequence"/>
</dbReference>
<dbReference type="EMBL" id="BMYZ01000003">
    <property type="protein sequence ID" value="GGY83094.1"/>
    <property type="molecule type" value="Genomic_DNA"/>
</dbReference>
<evidence type="ECO:0008006" key="3">
    <source>
        <dbReference type="Google" id="ProtNLM"/>
    </source>
</evidence>
<keyword evidence="2" id="KW-1185">Reference proteome</keyword>
<evidence type="ECO:0000313" key="2">
    <source>
        <dbReference type="Proteomes" id="UP000619761"/>
    </source>
</evidence>
<sequence>MKIYKFKDLRQKNTHSHFFQIIEEKKIWCAAPCSLNDSSEFNFSMDYTPSEKTAALLTATIQKFGSLAFPAYMTASYAVLNNKIEEYAKPEVDKIIENCRKTIGVTSFSLSQTDPWLWETYGGQGFGAVVEFEISDEDLEETYHSVTYSRASVFHVDLFLEAALGNTEKVFRKILCTKTLKWKPEMEIRFLGKTPNINILFDAPITGVIIGEKVSEPLSKEIERICIENNIMTHFKNTK</sequence>
<name>A0ABQ3BAF0_9GAMM</name>
<organism evidence="1 2">
    <name type="scientific">Cellvibrio zantedeschiae</name>
    <dbReference type="NCBI Taxonomy" id="1237077"/>
    <lineage>
        <taxon>Bacteria</taxon>
        <taxon>Pseudomonadati</taxon>
        <taxon>Pseudomonadota</taxon>
        <taxon>Gammaproteobacteria</taxon>
        <taxon>Cellvibrionales</taxon>
        <taxon>Cellvibrionaceae</taxon>
        <taxon>Cellvibrio</taxon>
    </lineage>
</organism>
<reference evidence="2" key="1">
    <citation type="journal article" date="2019" name="Int. J. Syst. Evol. Microbiol.">
        <title>The Global Catalogue of Microorganisms (GCM) 10K type strain sequencing project: providing services to taxonomists for standard genome sequencing and annotation.</title>
        <authorList>
            <consortium name="The Broad Institute Genomics Platform"/>
            <consortium name="The Broad Institute Genome Sequencing Center for Infectious Disease"/>
            <person name="Wu L."/>
            <person name="Ma J."/>
        </authorList>
    </citation>
    <scope>NUCLEOTIDE SEQUENCE [LARGE SCALE GENOMIC DNA]</scope>
    <source>
        <strain evidence="2">KCTC 32239</strain>
    </source>
</reference>
<comment type="caution">
    <text evidence="1">The sequence shown here is derived from an EMBL/GenBank/DDBJ whole genome shotgun (WGS) entry which is preliminary data.</text>
</comment>
<dbReference type="RefSeq" id="WP_189420060.1">
    <property type="nucleotide sequence ID" value="NZ_BMYZ01000003.1"/>
</dbReference>
<evidence type="ECO:0000313" key="1">
    <source>
        <dbReference type="EMBL" id="GGY83094.1"/>
    </source>
</evidence>
<protein>
    <recommendedName>
        <fullName evidence="3">DUF2971 domain-containing protein</fullName>
    </recommendedName>
</protein>
<gene>
    <name evidence="1" type="ORF">GCM10011613_29940</name>
</gene>